<feature type="compositionally biased region" description="Acidic residues" evidence="3">
    <location>
        <begin position="347"/>
        <end position="356"/>
    </location>
</feature>
<comment type="caution">
    <text evidence="6">The sequence shown here is derived from an EMBL/GenBank/DDBJ whole genome shotgun (WGS) entry which is preliminary data.</text>
</comment>
<dbReference type="InterPro" id="IPR013098">
    <property type="entry name" value="Ig_I-set"/>
</dbReference>
<name>A0A3R7MFP5_PENVA</name>
<dbReference type="GO" id="GO:0030154">
    <property type="term" value="P:cell differentiation"/>
    <property type="evidence" value="ECO:0007669"/>
    <property type="project" value="UniProtKB-ARBA"/>
</dbReference>
<dbReference type="InterPro" id="IPR013783">
    <property type="entry name" value="Ig-like_fold"/>
</dbReference>
<feature type="compositionally biased region" description="Polar residues" evidence="3">
    <location>
        <begin position="565"/>
        <end position="574"/>
    </location>
</feature>
<dbReference type="OrthoDB" id="6070751at2759"/>
<feature type="domain" description="Fibronectin type-III" evidence="5">
    <location>
        <begin position="136"/>
        <end position="232"/>
    </location>
</feature>
<feature type="region of interest" description="Disordered" evidence="3">
    <location>
        <begin position="344"/>
        <end position="363"/>
    </location>
</feature>
<feature type="region of interest" description="Disordered" evidence="3">
    <location>
        <begin position="942"/>
        <end position="1051"/>
    </location>
</feature>
<evidence type="ECO:0000256" key="2">
    <source>
        <dbReference type="ARBA" id="ARBA00023319"/>
    </source>
</evidence>
<dbReference type="InterPro" id="IPR007110">
    <property type="entry name" value="Ig-like_dom"/>
</dbReference>
<reference evidence="6 7" key="2">
    <citation type="submission" date="2019-01" db="EMBL/GenBank/DDBJ databases">
        <title>The decoding of complex shrimp genome reveals the adaptation for benthos swimmer, frequently molting mechanism and breeding impact on genome.</title>
        <authorList>
            <person name="Sun Y."/>
            <person name="Gao Y."/>
            <person name="Yu Y."/>
        </authorList>
    </citation>
    <scope>NUCLEOTIDE SEQUENCE [LARGE SCALE GENOMIC DNA]</scope>
    <source>
        <tissue evidence="6">Muscle</tissue>
    </source>
</reference>
<feature type="region of interest" description="Disordered" evidence="3">
    <location>
        <begin position="452"/>
        <end position="483"/>
    </location>
</feature>
<dbReference type="InterPro" id="IPR036116">
    <property type="entry name" value="FN3_sf"/>
</dbReference>
<dbReference type="PANTHER" id="PTHR14340">
    <property type="entry name" value="MICROFIBRIL-ASSOCIATED GLYCOPROTEIN 3"/>
    <property type="match status" value="1"/>
</dbReference>
<feature type="compositionally biased region" description="Polar residues" evidence="3">
    <location>
        <begin position="1178"/>
        <end position="1193"/>
    </location>
</feature>
<reference evidence="6 7" key="1">
    <citation type="submission" date="2018-04" db="EMBL/GenBank/DDBJ databases">
        <authorList>
            <person name="Zhang X."/>
            <person name="Yuan J."/>
            <person name="Li F."/>
            <person name="Xiang J."/>
        </authorList>
    </citation>
    <scope>NUCLEOTIDE SEQUENCE [LARGE SCALE GENOMIC DNA]</scope>
    <source>
        <tissue evidence="6">Muscle</tissue>
    </source>
</reference>
<feature type="region of interest" description="Disordered" evidence="3">
    <location>
        <begin position="1085"/>
        <end position="1193"/>
    </location>
</feature>
<dbReference type="PROSITE" id="PS50853">
    <property type="entry name" value="FN3"/>
    <property type="match status" value="1"/>
</dbReference>
<feature type="region of interest" description="Disordered" evidence="3">
    <location>
        <begin position="834"/>
        <end position="854"/>
    </location>
</feature>
<dbReference type="PRINTS" id="PR00014">
    <property type="entry name" value="FNTYPEIII"/>
</dbReference>
<dbReference type="SUPFAM" id="SSF48726">
    <property type="entry name" value="Immunoglobulin"/>
    <property type="match status" value="1"/>
</dbReference>
<feature type="compositionally biased region" description="Basic and acidic residues" evidence="3">
    <location>
        <begin position="1017"/>
        <end position="1030"/>
    </location>
</feature>
<evidence type="ECO:0000313" key="6">
    <source>
        <dbReference type="EMBL" id="ROT75126.1"/>
    </source>
</evidence>
<feature type="compositionally biased region" description="Gly residues" evidence="3">
    <location>
        <begin position="1086"/>
        <end position="1097"/>
    </location>
</feature>
<feature type="region of interest" description="Disordered" evidence="3">
    <location>
        <begin position="558"/>
        <end position="627"/>
    </location>
</feature>
<feature type="region of interest" description="Disordered" evidence="3">
    <location>
        <begin position="1245"/>
        <end position="1277"/>
    </location>
</feature>
<keyword evidence="1" id="KW-0677">Repeat</keyword>
<protein>
    <recommendedName>
        <fullName evidence="8">Titin</fullName>
    </recommendedName>
</protein>
<evidence type="ECO:0000313" key="7">
    <source>
        <dbReference type="Proteomes" id="UP000283509"/>
    </source>
</evidence>
<organism evidence="6 7">
    <name type="scientific">Penaeus vannamei</name>
    <name type="common">Whiteleg shrimp</name>
    <name type="synonym">Litopenaeus vannamei</name>
    <dbReference type="NCBI Taxonomy" id="6689"/>
    <lineage>
        <taxon>Eukaryota</taxon>
        <taxon>Metazoa</taxon>
        <taxon>Ecdysozoa</taxon>
        <taxon>Arthropoda</taxon>
        <taxon>Crustacea</taxon>
        <taxon>Multicrustacea</taxon>
        <taxon>Malacostraca</taxon>
        <taxon>Eumalacostraca</taxon>
        <taxon>Eucarida</taxon>
        <taxon>Decapoda</taxon>
        <taxon>Dendrobranchiata</taxon>
        <taxon>Penaeoidea</taxon>
        <taxon>Penaeidae</taxon>
        <taxon>Penaeus</taxon>
    </lineage>
</organism>
<feature type="compositionally biased region" description="Basic and acidic residues" evidence="3">
    <location>
        <begin position="579"/>
        <end position="607"/>
    </location>
</feature>
<dbReference type="FunFam" id="2.60.40.10:FF:000031">
    <property type="entry name" value="Myosin-binding protein C, slow type"/>
    <property type="match status" value="1"/>
</dbReference>
<evidence type="ECO:0000259" key="5">
    <source>
        <dbReference type="PROSITE" id="PS50853"/>
    </source>
</evidence>
<dbReference type="PANTHER" id="PTHR14340:SF9">
    <property type="entry name" value="FIBRONECTIN TYPE-III DOMAIN-CONTAINING PROTEIN"/>
    <property type="match status" value="1"/>
</dbReference>
<feature type="compositionally biased region" description="Pro residues" evidence="3">
    <location>
        <begin position="839"/>
        <end position="848"/>
    </location>
</feature>
<dbReference type="CDD" id="cd00063">
    <property type="entry name" value="FN3"/>
    <property type="match status" value="1"/>
</dbReference>
<dbReference type="Gene3D" id="2.60.40.10">
    <property type="entry name" value="Immunoglobulins"/>
    <property type="match status" value="2"/>
</dbReference>
<accession>A0A3R7MFP5</accession>
<dbReference type="Proteomes" id="UP000283509">
    <property type="component" value="Unassembled WGS sequence"/>
</dbReference>
<dbReference type="Pfam" id="PF07679">
    <property type="entry name" value="I-set"/>
    <property type="match status" value="1"/>
</dbReference>
<feature type="region of interest" description="Disordered" evidence="3">
    <location>
        <begin position="888"/>
        <end position="928"/>
    </location>
</feature>
<dbReference type="EMBL" id="QCYY01001808">
    <property type="protein sequence ID" value="ROT75126.1"/>
    <property type="molecule type" value="Genomic_DNA"/>
</dbReference>
<dbReference type="InterPro" id="IPR003961">
    <property type="entry name" value="FN3_dom"/>
</dbReference>
<proteinExistence type="predicted"/>
<dbReference type="SUPFAM" id="SSF49265">
    <property type="entry name" value="Fibronectin type III"/>
    <property type="match status" value="1"/>
</dbReference>
<sequence length="1438" mass="156735">MLILREARLTDEGDIRVRATNRVGVASSQAALAVQAPPHITLPPQYEQGLIFDTDELIRLRVPYTGRPQPTASWTHNGKLIEAGERHTMDVSEKHATLKIAGANRMDKGMYALKLTNPQGEASASFFVTVTDRPDPPSVPVITDVTGTSLTLRWDPPADDGGCRISNYTLEYFRVGWDVWLKAASSRITWTQLSDLIVGSEYRFRVKAENAYGVSEPGPESDQILIEDTKSPTGYENVDEQYEEEMRLRSIHNYSVCEGENAPVLVGWSEGYADEYESAAHEGLQEPAAWLGVISPVYTTVHNLPPEESDTQYYPCNETAPTTFPTSPPHEPMATLNMNQWNSSFEEPSEDEDSSSEDTVTANHLQQGMPVHEGREITLSPIGAQWMANGRMAIANQFRVICGGLASMNHLGNINDGKRERTYIEESANQQNCTTTRVSVEDIDQTSIQNTELKEDPPANQLQSSEQHTFNQPANQKVSQKDVPANHCSMYRVEELETLSPQRELEIVDESDKSVFQDSFETVSDAASVPKEFNALCTQDIEQSRFLHQEEGLLSFSWSSSSSSHQQDTSNDASVWTLDSDRQSKSVRPKEKTGKQVSEHGSIKREGSVTSSKAIKKSKRHTFEHCDDPTVNDESNYDTYSSWEPKINQVITNRIDLLENLVYRCLENEDVTMNELGLTDDEGSGPASPLAPLSRASSCGRVDVRKGELRDLISDLGELVSGMNERSRTMSAENVAKFFEKTACVMRDPASPVPLLAGEKEIVEEIIRSNRTSRTHSIDERTFDELDIGSEESFVNLIQPFDQVRIQSSILERISHLDELMARCLEHEDITLNTLGSPPCSPNPAPQPDPDEERLDTSKLALTGLIGNHTNDVVLSPRSFEYETYKSTTTVGTSLPPDSATPMRDGSSTLDFGGSGESSDIGSFGNTGESAELARGLSAGISEEAESSLGGSSGREPSLDLGSSSEKPPSFDYGSSLGKGPSFEVGSSMERGPSFEVGSSDERASSFEVGSSMERGSSYEREYSRRRQEARLVGSSAEQAQSGYLDRDSSLEDQGVIRGTYEFGSSLDSYDQEELRLKGHLELRGSAGGSLDLGGSTGESVEVGGSMDSEEPPMPPPRVPRRGGRSPAIPPTQAGGKSSGAPAPPVPPPRRRRSGVHSLILENTRKHDTSNNTHHKLPNSQNESGNIQCGDTAADNSTSNKFWQGLTSNFDFGLYEKWGIAQMPRPASIIMTTVCSPLTVSVCSPTEEDGGQLAAPTPPPRSRRPGSRASTVSESSALGLEEGQLPIYIFGAEDGQAVAPTPPPRSRRPGSRASSTLSESLGVEDPLYLHGMTEGGQDLAPTPPPRSRRPGSRASTVSDTSALGMSRNLTHFSIEFGDNTEMSIVMNIFTSLSQNTPFLLLCLALVHDHQAVEGFSTSTKKEALSASLGSVAKTPRRS</sequence>
<gene>
    <name evidence="6" type="ORF">C7M84_006322</name>
</gene>
<evidence type="ECO:0000256" key="1">
    <source>
        <dbReference type="ARBA" id="ARBA00022737"/>
    </source>
</evidence>
<dbReference type="GO" id="GO:0009653">
    <property type="term" value="P:anatomical structure morphogenesis"/>
    <property type="evidence" value="ECO:0007669"/>
    <property type="project" value="UniProtKB-ARBA"/>
</dbReference>
<feature type="compositionally biased region" description="Polar residues" evidence="3">
    <location>
        <begin position="460"/>
        <end position="478"/>
    </location>
</feature>
<feature type="region of interest" description="Disordered" evidence="3">
    <location>
        <begin position="1295"/>
        <end position="1360"/>
    </location>
</feature>
<feature type="domain" description="Ig-like" evidence="4">
    <location>
        <begin position="38"/>
        <end position="131"/>
    </location>
</feature>
<evidence type="ECO:0008006" key="8">
    <source>
        <dbReference type="Google" id="ProtNLM"/>
    </source>
</evidence>
<keyword evidence="2" id="KW-0393">Immunoglobulin domain</keyword>
<dbReference type="InterPro" id="IPR036179">
    <property type="entry name" value="Ig-like_dom_sf"/>
</dbReference>
<evidence type="ECO:0000259" key="4">
    <source>
        <dbReference type="PROSITE" id="PS50835"/>
    </source>
</evidence>
<keyword evidence="7" id="KW-1185">Reference proteome</keyword>
<dbReference type="Pfam" id="PF00041">
    <property type="entry name" value="fn3"/>
    <property type="match status" value="1"/>
</dbReference>
<evidence type="ECO:0000256" key="3">
    <source>
        <dbReference type="SAM" id="MobiDB-lite"/>
    </source>
</evidence>
<feature type="compositionally biased region" description="Polar residues" evidence="3">
    <location>
        <begin position="917"/>
        <end position="928"/>
    </location>
</feature>
<dbReference type="SMART" id="SM00060">
    <property type="entry name" value="FN3"/>
    <property type="match status" value="1"/>
</dbReference>
<dbReference type="PROSITE" id="PS50835">
    <property type="entry name" value="IG_LIKE"/>
    <property type="match status" value="1"/>
</dbReference>